<reference evidence="1" key="2">
    <citation type="submission" date="2020-09" db="EMBL/GenBank/DDBJ databases">
        <authorList>
            <person name="Sun Q."/>
            <person name="Zhou Y."/>
        </authorList>
    </citation>
    <scope>NUCLEOTIDE SEQUENCE</scope>
    <source>
        <strain evidence="1">CGMCC 4.7201</strain>
    </source>
</reference>
<gene>
    <name evidence="1" type="ORF">GCM10012280_53280</name>
</gene>
<accession>A0A918E0U0</accession>
<sequence>MNTVTSPTGFRIITAEEAEERFAVSDGVGYPYQDFADEQEIRLYESGLRIEGDLAPESDVDRVPYNVIVDGDLTVDGDMTWWDEGSGNFLLVTGDARARNVLLSGCPNVVVRGDVTVAGGIQGSCGEGGGYLAVRGRTRARVVVATLYFGLDLTRRPEAVLIANPHRSTCPVDFTEEESAGVVLAELLDADGGIDVRKVGEALREGRPVLRPDVPRPERLAAVGRG</sequence>
<evidence type="ECO:0000313" key="1">
    <source>
        <dbReference type="EMBL" id="GGO95634.1"/>
    </source>
</evidence>
<reference evidence="1" key="1">
    <citation type="journal article" date="2014" name="Int. J. Syst. Evol. Microbiol.">
        <title>Complete genome sequence of Corynebacterium casei LMG S-19264T (=DSM 44701T), isolated from a smear-ripened cheese.</title>
        <authorList>
            <consortium name="US DOE Joint Genome Institute (JGI-PGF)"/>
            <person name="Walter F."/>
            <person name="Albersmeier A."/>
            <person name="Kalinowski J."/>
            <person name="Ruckert C."/>
        </authorList>
    </citation>
    <scope>NUCLEOTIDE SEQUENCE</scope>
    <source>
        <strain evidence="1">CGMCC 4.7201</strain>
    </source>
</reference>
<dbReference type="Proteomes" id="UP000641932">
    <property type="component" value="Unassembled WGS sequence"/>
</dbReference>
<dbReference type="EMBL" id="BMMS01000026">
    <property type="protein sequence ID" value="GGO95634.1"/>
    <property type="molecule type" value="Genomic_DNA"/>
</dbReference>
<proteinExistence type="predicted"/>
<keyword evidence="2" id="KW-1185">Reference proteome</keyword>
<organism evidence="1 2">
    <name type="scientific">Wenjunlia tyrosinilytica</name>
    <dbReference type="NCBI Taxonomy" id="1544741"/>
    <lineage>
        <taxon>Bacteria</taxon>
        <taxon>Bacillati</taxon>
        <taxon>Actinomycetota</taxon>
        <taxon>Actinomycetes</taxon>
        <taxon>Kitasatosporales</taxon>
        <taxon>Streptomycetaceae</taxon>
        <taxon>Wenjunlia</taxon>
    </lineage>
</organism>
<dbReference type="AlphaFoldDB" id="A0A918E0U0"/>
<evidence type="ECO:0000313" key="2">
    <source>
        <dbReference type="Proteomes" id="UP000641932"/>
    </source>
</evidence>
<protein>
    <submittedName>
        <fullName evidence="1">Uncharacterized protein</fullName>
    </submittedName>
</protein>
<dbReference type="RefSeq" id="WP_189134344.1">
    <property type="nucleotide sequence ID" value="NZ_BMMS01000026.1"/>
</dbReference>
<comment type="caution">
    <text evidence="1">The sequence shown here is derived from an EMBL/GenBank/DDBJ whole genome shotgun (WGS) entry which is preliminary data.</text>
</comment>
<name>A0A918E0U0_9ACTN</name>